<evidence type="ECO:0000313" key="2">
    <source>
        <dbReference type="Proteomes" id="UP001497392"/>
    </source>
</evidence>
<evidence type="ECO:0000313" key="1">
    <source>
        <dbReference type="EMBL" id="CAL5222225.1"/>
    </source>
</evidence>
<proteinExistence type="predicted"/>
<dbReference type="Proteomes" id="UP001497392">
    <property type="component" value="Unassembled WGS sequence"/>
</dbReference>
<accession>A0ABP1FUJ6</accession>
<reference evidence="1 2" key="1">
    <citation type="submission" date="2024-06" db="EMBL/GenBank/DDBJ databases">
        <authorList>
            <person name="Kraege A."/>
            <person name="Thomma B."/>
        </authorList>
    </citation>
    <scope>NUCLEOTIDE SEQUENCE [LARGE SCALE GENOMIC DNA]</scope>
</reference>
<keyword evidence="2" id="KW-1185">Reference proteome</keyword>
<sequence length="330" mass="34567">MAEVEGSGAPTPQYQPDVTHHRHLADLLRSVAAETAALERSGLREEELRFLAEVRATQLAGLSVHSGTAADLTEQASEAQTPHADDAASHGLISCSTAPQAATGECACSYQQHTGTSHDSAHSSAISDGAAEHVLGCQALEQRSDSTLGSKRDCDSLASALTAVVDFLLHGVLSMQPSLLQSSYAGSALSFITAVQAACPGECKAMGSILDLLSSGLLAKVARGDESCSGLAADLLQELLEMPQTGQAVFRVAAKELRSAFDALSDKARDGEASGHGQMQNIEALCDVLDAVLLKLPDWLSHPDVAISSAPSHESLSQVLLFPDRYRAWI</sequence>
<dbReference type="EMBL" id="CAXHTA020000006">
    <property type="protein sequence ID" value="CAL5222225.1"/>
    <property type="molecule type" value="Genomic_DNA"/>
</dbReference>
<protein>
    <submittedName>
        <fullName evidence="1">G4558 protein</fullName>
    </submittedName>
</protein>
<gene>
    <name evidence="1" type="primary">g4558</name>
    <name evidence="1" type="ORF">VP750_LOCUS3884</name>
</gene>
<organism evidence="1 2">
    <name type="scientific">Coccomyxa viridis</name>
    <dbReference type="NCBI Taxonomy" id="1274662"/>
    <lineage>
        <taxon>Eukaryota</taxon>
        <taxon>Viridiplantae</taxon>
        <taxon>Chlorophyta</taxon>
        <taxon>core chlorophytes</taxon>
        <taxon>Trebouxiophyceae</taxon>
        <taxon>Trebouxiophyceae incertae sedis</taxon>
        <taxon>Coccomyxaceae</taxon>
        <taxon>Coccomyxa</taxon>
    </lineage>
</organism>
<comment type="caution">
    <text evidence="1">The sequence shown here is derived from an EMBL/GenBank/DDBJ whole genome shotgun (WGS) entry which is preliminary data.</text>
</comment>
<name>A0ABP1FUJ6_9CHLO</name>